<accession>A0ABY6HUI5</accession>
<reference evidence="2" key="1">
    <citation type="submission" date="2022-09" db="EMBL/GenBank/DDBJ databases">
        <title>Actin cytoskeleton and complex cell architecture in an #Asgard archaeon.</title>
        <authorList>
            <person name="Ponce Toledo R.I."/>
            <person name="Schleper C."/>
            <person name="Rodrigues Oliveira T."/>
            <person name="Wollweber F."/>
            <person name="Xu J."/>
            <person name="Rittmann S."/>
            <person name="Klingl A."/>
            <person name="Pilhofer M."/>
        </authorList>
    </citation>
    <scope>NUCLEOTIDE SEQUENCE</scope>
    <source>
        <strain evidence="2">B-35</strain>
    </source>
</reference>
<dbReference type="EMBL" id="CP104013">
    <property type="protein sequence ID" value="UYP46204.1"/>
    <property type="molecule type" value="Genomic_DNA"/>
</dbReference>
<dbReference type="Pfam" id="PF22369">
    <property type="entry name" value="GLMA_2nd"/>
    <property type="match status" value="1"/>
</dbReference>
<evidence type="ECO:0000313" key="3">
    <source>
        <dbReference type="Proteomes" id="UP001208689"/>
    </source>
</evidence>
<evidence type="ECO:0000259" key="1">
    <source>
        <dbReference type="Pfam" id="PF22369"/>
    </source>
</evidence>
<gene>
    <name evidence="2" type="ORF">NEF87_002489</name>
</gene>
<organism evidence="2 3">
    <name type="scientific">Candidatus Lokiarchaeum ossiferum</name>
    <dbReference type="NCBI Taxonomy" id="2951803"/>
    <lineage>
        <taxon>Archaea</taxon>
        <taxon>Promethearchaeati</taxon>
        <taxon>Promethearchaeota</taxon>
        <taxon>Promethearchaeia</taxon>
        <taxon>Promethearchaeales</taxon>
        <taxon>Promethearchaeaceae</taxon>
        <taxon>Candidatus Lokiarchaeum</taxon>
    </lineage>
</organism>
<dbReference type="Proteomes" id="UP001208689">
    <property type="component" value="Chromosome"/>
</dbReference>
<sequence>MNLLMENFWDFAKYIELKYRYDTTPMYRSLLSIANGLNSPFFEGKKLNPQQLITNSFDSPTTQKGISAFFDSPQKKEFRECSQESLISIGYYEPYTKSALDEGQKPIFGHKMIIQFHLAIRHIKLGYNIINLEDESLIEKMPKLLLFVSSTILSKAVQLNLIEYVRKGGHLCIFGDFPVCDEQHQTYSLIKDEYSKTQNSGKIKYFKGNPLTCRRGIRYYLEEFSLKYKNQISRLRIPKIFSPIKENLSFSKISANILRKFNPTELQGDSLKSIHLLLRFLQKQGITRKIDVSVRTEYIFRHKIEVFVYTHPDKDLLYLFIFSRDTSWTLPVSIHLYIPERSFSLRVRTNILGHTSQVLRIENGELNNFIYTGINPILHTKARLYLKVNKDTIKTSDPVDIIYIRKENSAEIYAGHGNFKYNKKIFLKGLQDQPIVVKKGAHKISF</sequence>
<feature type="domain" description="GLMA-like second" evidence="1">
    <location>
        <begin position="124"/>
        <end position="195"/>
    </location>
</feature>
<evidence type="ECO:0000313" key="2">
    <source>
        <dbReference type="EMBL" id="UYP46204.1"/>
    </source>
</evidence>
<name>A0ABY6HUI5_9ARCH</name>
<proteinExistence type="predicted"/>
<keyword evidence="3" id="KW-1185">Reference proteome</keyword>
<dbReference type="InterPro" id="IPR054746">
    <property type="entry name" value="GLMA-like_second"/>
</dbReference>
<protein>
    <recommendedName>
        <fullName evidence="1">GLMA-like second domain-containing protein</fullName>
    </recommendedName>
</protein>